<sequence length="117" mass="12965">MHDLIRRTVHRLGLLFGPGTGTRRAGDRRPARTGRHAGDPVRPLPPLPPLPPFPPHRSPYGLHLPLDGAEARLVRPYLAVHEQERTRQRRRRVALVLAADFGIDPDRHVVGAGRAAA</sequence>
<proteinExistence type="predicted"/>
<protein>
    <submittedName>
        <fullName evidence="2">Uncharacterized protein</fullName>
    </submittedName>
</protein>
<organism evidence="2 3">
    <name type="scientific">Streptomyces prasinosporus</name>
    <dbReference type="NCBI Taxonomy" id="68256"/>
    <lineage>
        <taxon>Bacteria</taxon>
        <taxon>Bacillati</taxon>
        <taxon>Actinomycetota</taxon>
        <taxon>Actinomycetes</taxon>
        <taxon>Kitasatosporales</taxon>
        <taxon>Streptomycetaceae</taxon>
        <taxon>Streptomyces</taxon>
        <taxon>Streptomyces albogriseolus group</taxon>
    </lineage>
</organism>
<name>A0ABP6TH30_9ACTN</name>
<comment type="caution">
    <text evidence="2">The sequence shown here is derived from an EMBL/GenBank/DDBJ whole genome shotgun (WGS) entry which is preliminary data.</text>
</comment>
<dbReference type="Proteomes" id="UP001501455">
    <property type="component" value="Unassembled WGS sequence"/>
</dbReference>
<keyword evidence="3" id="KW-1185">Reference proteome</keyword>
<evidence type="ECO:0000313" key="3">
    <source>
        <dbReference type="Proteomes" id="UP001501455"/>
    </source>
</evidence>
<dbReference type="RefSeq" id="WP_345574324.1">
    <property type="nucleotide sequence ID" value="NZ_BAAAXF010000017.1"/>
</dbReference>
<accession>A0ABP6TH30</accession>
<reference evidence="3" key="1">
    <citation type="journal article" date="2019" name="Int. J. Syst. Evol. Microbiol.">
        <title>The Global Catalogue of Microorganisms (GCM) 10K type strain sequencing project: providing services to taxonomists for standard genome sequencing and annotation.</title>
        <authorList>
            <consortium name="The Broad Institute Genomics Platform"/>
            <consortium name="The Broad Institute Genome Sequencing Center for Infectious Disease"/>
            <person name="Wu L."/>
            <person name="Ma J."/>
        </authorList>
    </citation>
    <scope>NUCLEOTIDE SEQUENCE [LARGE SCALE GENOMIC DNA]</scope>
    <source>
        <strain evidence="3">JCM 4816</strain>
    </source>
</reference>
<evidence type="ECO:0000256" key="1">
    <source>
        <dbReference type="SAM" id="MobiDB-lite"/>
    </source>
</evidence>
<feature type="compositionally biased region" description="Pro residues" evidence="1">
    <location>
        <begin position="42"/>
        <end position="57"/>
    </location>
</feature>
<evidence type="ECO:0000313" key="2">
    <source>
        <dbReference type="EMBL" id="GAA3494527.1"/>
    </source>
</evidence>
<dbReference type="EMBL" id="BAAAXF010000017">
    <property type="protein sequence ID" value="GAA3494527.1"/>
    <property type="molecule type" value="Genomic_DNA"/>
</dbReference>
<feature type="region of interest" description="Disordered" evidence="1">
    <location>
        <begin position="15"/>
        <end position="62"/>
    </location>
</feature>
<gene>
    <name evidence="2" type="ORF">GCM10019016_016270</name>
</gene>